<feature type="binding site" evidence="8">
    <location>
        <position position="67"/>
    </location>
    <ligand>
        <name>Mg(2+)</name>
        <dbReference type="ChEBI" id="CHEBI:18420"/>
        <label>1</label>
        <note>catalytic</note>
    </ligand>
</feature>
<keyword evidence="4 8" id="KW-0479">Metal-binding</keyword>
<organism evidence="10 11">
    <name type="scientific">Candidatus Endobugula sertula</name>
    <name type="common">Bugula neritina bacterial symbiont</name>
    <dbReference type="NCBI Taxonomy" id="62101"/>
    <lineage>
        <taxon>Bacteria</taxon>
        <taxon>Pseudomonadati</taxon>
        <taxon>Pseudomonadota</taxon>
        <taxon>Gammaproteobacteria</taxon>
        <taxon>Cellvibrionales</taxon>
        <taxon>Cellvibrionaceae</taxon>
        <taxon>Candidatus Endobugula</taxon>
    </lineage>
</organism>
<dbReference type="GO" id="GO:0046854">
    <property type="term" value="P:phosphatidylinositol phosphate biosynthetic process"/>
    <property type="evidence" value="ECO:0007669"/>
    <property type="project" value="InterPro"/>
</dbReference>
<reference evidence="10 11" key="1">
    <citation type="journal article" date="2016" name="Appl. Environ. Microbiol.">
        <title>Lack of Overt Genome Reduction in the Bryostatin-Producing Bryozoan Symbiont "Candidatus Endobugula sertula".</title>
        <authorList>
            <person name="Miller I.J."/>
            <person name="Vanee N."/>
            <person name="Fong S.S."/>
            <person name="Lim-Fong G.E."/>
            <person name="Kwan J.C."/>
        </authorList>
    </citation>
    <scope>NUCLEOTIDE SEQUENCE [LARGE SCALE GENOMIC DNA]</scope>
    <source>
        <strain evidence="10">AB1-4</strain>
    </source>
</reference>
<evidence type="ECO:0000256" key="6">
    <source>
        <dbReference type="ARBA" id="ARBA00022814"/>
    </source>
</evidence>
<comment type="similarity">
    <text evidence="3 9">Belongs to the inositol monophosphatase superfamily.</text>
</comment>
<dbReference type="GO" id="GO:0006020">
    <property type="term" value="P:inositol metabolic process"/>
    <property type="evidence" value="ECO:0007669"/>
    <property type="project" value="TreeGrafter"/>
</dbReference>
<gene>
    <name evidence="10" type="ORF">AB835_11960</name>
</gene>
<keyword evidence="6" id="KW-0805">Transcription regulation</keyword>
<dbReference type="InterPro" id="IPR020550">
    <property type="entry name" value="Inositol_monophosphatase_CS"/>
</dbReference>
<evidence type="ECO:0000256" key="4">
    <source>
        <dbReference type="ARBA" id="ARBA00022723"/>
    </source>
</evidence>
<keyword evidence="6" id="KW-0889">Transcription antitermination</keyword>
<dbReference type="AlphaFoldDB" id="A0A1D2QMR7"/>
<dbReference type="EC" id="3.1.3.25" evidence="9"/>
<dbReference type="PRINTS" id="PR00377">
    <property type="entry name" value="IMPHPHTASES"/>
</dbReference>
<evidence type="ECO:0000313" key="10">
    <source>
        <dbReference type="EMBL" id="ODS22862.1"/>
    </source>
</evidence>
<dbReference type="PROSITE" id="PS00629">
    <property type="entry name" value="IMP_1"/>
    <property type="match status" value="1"/>
</dbReference>
<protein>
    <recommendedName>
        <fullName evidence="9">Inositol-1-monophosphatase</fullName>
        <ecNumber evidence="9">3.1.3.25</ecNumber>
    </recommendedName>
</protein>
<dbReference type="STRING" id="62101.AB835_11960"/>
<evidence type="ECO:0000256" key="8">
    <source>
        <dbReference type="PIRSR" id="PIRSR600760-2"/>
    </source>
</evidence>
<accession>A0A1D2QMR7</accession>
<evidence type="ECO:0000256" key="7">
    <source>
        <dbReference type="ARBA" id="ARBA00022842"/>
    </source>
</evidence>
<dbReference type="Pfam" id="PF00459">
    <property type="entry name" value="Inositol_P"/>
    <property type="match status" value="1"/>
</dbReference>
<dbReference type="PRINTS" id="PR01959">
    <property type="entry name" value="SBIMPHPHTASE"/>
</dbReference>
<dbReference type="EMBL" id="MDLC01000049">
    <property type="protein sequence ID" value="ODS22862.1"/>
    <property type="molecule type" value="Genomic_DNA"/>
</dbReference>
<dbReference type="InterPro" id="IPR000760">
    <property type="entry name" value="Inositol_monophosphatase-like"/>
</dbReference>
<dbReference type="GO" id="GO:0046872">
    <property type="term" value="F:metal ion binding"/>
    <property type="evidence" value="ECO:0007669"/>
    <property type="project" value="UniProtKB-KW"/>
</dbReference>
<comment type="caution">
    <text evidence="10">The sequence shown here is derived from an EMBL/GenBank/DDBJ whole genome shotgun (WGS) entry which is preliminary data.</text>
</comment>
<evidence type="ECO:0000256" key="5">
    <source>
        <dbReference type="ARBA" id="ARBA00022801"/>
    </source>
</evidence>
<dbReference type="PANTHER" id="PTHR20854">
    <property type="entry name" value="INOSITOL MONOPHOSPHATASE"/>
    <property type="match status" value="1"/>
</dbReference>
<comment type="catalytic activity">
    <reaction evidence="1 9">
        <text>a myo-inositol phosphate + H2O = myo-inositol + phosphate</text>
        <dbReference type="Rhea" id="RHEA:24056"/>
        <dbReference type="ChEBI" id="CHEBI:15377"/>
        <dbReference type="ChEBI" id="CHEBI:17268"/>
        <dbReference type="ChEBI" id="CHEBI:43474"/>
        <dbReference type="ChEBI" id="CHEBI:84139"/>
        <dbReference type="EC" id="3.1.3.25"/>
    </reaction>
</comment>
<dbReference type="InterPro" id="IPR022337">
    <property type="entry name" value="Inositol_monophosphatase_SuhB"/>
</dbReference>
<dbReference type="InterPro" id="IPR020583">
    <property type="entry name" value="Inositol_monoP_metal-BS"/>
</dbReference>
<evidence type="ECO:0000256" key="2">
    <source>
        <dbReference type="ARBA" id="ARBA00001946"/>
    </source>
</evidence>
<sequence length="266" mass="29302">MEPMITVAVNAARKAAKVLEKLTQHHGPQHIEMKSRNDYVTEVDRAVEKEVIYHLRKAYPTHNIRGEEGGEVKGKDKDSEWIIDPIDGTTNFINGLPYFAISIAYAHKGQIQHAVILDPTKQEEFIASRGKGATLNNRRIRVTQRVGLDGALIATGIPFNGYAYENIDAYLATIKEVAGKTAGIRRMGAASLDLAYVAAGRYDGFWEMNLKPWDIAAGLLLIQEAGGFVSDFRGGNSMMDNGNLVCASPKVFKPLLQIVVKHMGHI</sequence>
<evidence type="ECO:0000256" key="1">
    <source>
        <dbReference type="ARBA" id="ARBA00001033"/>
    </source>
</evidence>
<evidence type="ECO:0000256" key="9">
    <source>
        <dbReference type="RuleBase" id="RU364068"/>
    </source>
</evidence>
<proteinExistence type="inferred from homology"/>
<feature type="binding site" evidence="8">
    <location>
        <position position="84"/>
    </location>
    <ligand>
        <name>Mg(2+)</name>
        <dbReference type="ChEBI" id="CHEBI:18420"/>
        <label>1</label>
        <note>catalytic</note>
    </ligand>
</feature>
<keyword evidence="5 9" id="KW-0378">Hydrolase</keyword>
<dbReference type="Proteomes" id="UP000242502">
    <property type="component" value="Unassembled WGS sequence"/>
</dbReference>
<keyword evidence="7 8" id="KW-0460">Magnesium</keyword>
<comment type="cofactor">
    <cofactor evidence="2 8 9">
        <name>Mg(2+)</name>
        <dbReference type="ChEBI" id="CHEBI:18420"/>
    </cofactor>
</comment>
<dbReference type="SUPFAM" id="SSF56655">
    <property type="entry name" value="Carbohydrate phosphatase"/>
    <property type="match status" value="1"/>
</dbReference>
<dbReference type="GO" id="GO:0007165">
    <property type="term" value="P:signal transduction"/>
    <property type="evidence" value="ECO:0007669"/>
    <property type="project" value="TreeGrafter"/>
</dbReference>
<feature type="binding site" evidence="8">
    <location>
        <position position="86"/>
    </location>
    <ligand>
        <name>Mg(2+)</name>
        <dbReference type="ChEBI" id="CHEBI:18420"/>
        <label>1</label>
        <note>catalytic</note>
    </ligand>
</feature>
<evidence type="ECO:0000313" key="11">
    <source>
        <dbReference type="Proteomes" id="UP000242502"/>
    </source>
</evidence>
<dbReference type="Gene3D" id="3.40.190.80">
    <property type="match status" value="1"/>
</dbReference>
<dbReference type="PROSITE" id="PS00630">
    <property type="entry name" value="IMP_2"/>
    <property type="match status" value="1"/>
</dbReference>
<feature type="binding site" evidence="8">
    <location>
        <position position="87"/>
    </location>
    <ligand>
        <name>Mg(2+)</name>
        <dbReference type="ChEBI" id="CHEBI:18420"/>
        <label>1</label>
        <note>catalytic</note>
    </ligand>
</feature>
<dbReference type="FunFam" id="3.30.540.10:FF:000003">
    <property type="entry name" value="Inositol-1-monophosphatase"/>
    <property type="match status" value="1"/>
</dbReference>
<keyword evidence="6" id="KW-0804">Transcription</keyword>
<dbReference type="CDD" id="cd01639">
    <property type="entry name" value="IMPase"/>
    <property type="match status" value="1"/>
</dbReference>
<dbReference type="GO" id="GO:0008934">
    <property type="term" value="F:inositol monophosphate 1-phosphatase activity"/>
    <property type="evidence" value="ECO:0007669"/>
    <property type="project" value="InterPro"/>
</dbReference>
<name>A0A1D2QMR7_9GAMM</name>
<evidence type="ECO:0000256" key="3">
    <source>
        <dbReference type="ARBA" id="ARBA00009759"/>
    </source>
</evidence>
<dbReference type="Gene3D" id="3.30.540.10">
    <property type="entry name" value="Fructose-1,6-Bisphosphatase, subunit A, domain 1"/>
    <property type="match status" value="1"/>
</dbReference>
<dbReference type="PANTHER" id="PTHR20854:SF4">
    <property type="entry name" value="INOSITOL-1-MONOPHOSPHATASE-RELATED"/>
    <property type="match status" value="1"/>
</dbReference>
<dbReference type="GO" id="GO:0031564">
    <property type="term" value="P:transcription antitermination"/>
    <property type="evidence" value="ECO:0007669"/>
    <property type="project" value="UniProtKB-KW"/>
</dbReference>
<dbReference type="InterPro" id="IPR033942">
    <property type="entry name" value="IMPase"/>
</dbReference>
<feature type="binding site" evidence="8">
    <location>
        <position position="214"/>
    </location>
    <ligand>
        <name>Mg(2+)</name>
        <dbReference type="ChEBI" id="CHEBI:18420"/>
        <label>1</label>
        <note>catalytic</note>
    </ligand>
</feature>